<comment type="catalytic activity">
    <reaction evidence="1">
        <text>5-amino-6-(5-phospho-D-ribosylamino)uracil + H2O = 5,6-diaminouracil + D-ribose 5-phosphate</text>
        <dbReference type="Rhea" id="RHEA:55020"/>
        <dbReference type="ChEBI" id="CHEBI:15377"/>
        <dbReference type="ChEBI" id="CHEBI:46252"/>
        <dbReference type="ChEBI" id="CHEBI:58453"/>
        <dbReference type="ChEBI" id="CHEBI:78346"/>
    </reaction>
</comment>
<keyword evidence="5" id="KW-1185">Reference proteome</keyword>
<accession>A0A479ZYA4</accession>
<evidence type="ECO:0000256" key="1">
    <source>
        <dbReference type="ARBA" id="ARBA00000022"/>
    </source>
</evidence>
<dbReference type="AlphaFoldDB" id="A0A479ZYA4"/>
<dbReference type="Proteomes" id="UP000300142">
    <property type="component" value="Unassembled WGS sequence"/>
</dbReference>
<dbReference type="Pfam" id="PF08719">
    <property type="entry name" value="NADAR"/>
    <property type="match status" value="1"/>
</dbReference>
<dbReference type="InterPro" id="IPR012816">
    <property type="entry name" value="NADAR"/>
</dbReference>
<dbReference type="SUPFAM" id="SSF143990">
    <property type="entry name" value="YbiA-like"/>
    <property type="match status" value="1"/>
</dbReference>
<dbReference type="EMBL" id="BJCE01000026">
    <property type="protein sequence ID" value="GCL36081.1"/>
    <property type="molecule type" value="Genomic_DNA"/>
</dbReference>
<organism evidence="4 5">
    <name type="scientific">Sphaerospermopsis reniformis</name>
    <dbReference type="NCBI Taxonomy" id="531300"/>
    <lineage>
        <taxon>Bacteria</taxon>
        <taxon>Bacillati</taxon>
        <taxon>Cyanobacteriota</taxon>
        <taxon>Cyanophyceae</taxon>
        <taxon>Nostocales</taxon>
        <taxon>Aphanizomenonaceae</taxon>
        <taxon>Sphaerospermopsis</taxon>
    </lineage>
</organism>
<dbReference type="InterPro" id="IPR037238">
    <property type="entry name" value="YbiA-like_sf"/>
</dbReference>
<evidence type="ECO:0000259" key="3">
    <source>
        <dbReference type="Pfam" id="PF08719"/>
    </source>
</evidence>
<evidence type="ECO:0000256" key="2">
    <source>
        <dbReference type="ARBA" id="ARBA00000751"/>
    </source>
</evidence>
<protein>
    <recommendedName>
        <fullName evidence="3">NADAR domain-containing protein</fullName>
    </recommendedName>
</protein>
<dbReference type="CDD" id="cd15457">
    <property type="entry name" value="NADAR"/>
    <property type="match status" value="1"/>
</dbReference>
<sequence length="158" mass="18243">MTIYFYHTREQYGCFSNFSPHGFALDNLYWFTSEHYFQAQKFIGTTHLEKIRLVKTPKEAAKMGRQRSRPLRSDWEDVKDDIMRKAVLCKFSTHADIREILLSTGNEEIVENSPIDYYWGCGSDGSGKNMLGKILMEVREIILISKSRGQQSGVKSSC</sequence>
<reference evidence="5" key="1">
    <citation type="submission" date="2019-02" db="EMBL/GenBank/DDBJ databases">
        <title>Draft genome sequence of Sphaerospermopsis reniformis NIES-1949.</title>
        <authorList>
            <person name="Yamaguchi H."/>
            <person name="Suzuki S."/>
            <person name="Kawachi M."/>
        </authorList>
    </citation>
    <scope>NUCLEOTIDE SEQUENCE [LARGE SCALE GENOMIC DNA]</scope>
    <source>
        <strain evidence="5">NIES-1949</strain>
    </source>
</reference>
<dbReference type="RefSeq" id="WP_137666704.1">
    <property type="nucleotide sequence ID" value="NZ_BJCE01000026.1"/>
</dbReference>
<feature type="domain" description="NADAR" evidence="3">
    <location>
        <begin position="4"/>
        <end position="142"/>
    </location>
</feature>
<dbReference type="NCBIfam" id="TIGR02464">
    <property type="entry name" value="ribofla_fusion"/>
    <property type="match status" value="1"/>
</dbReference>
<name>A0A479ZYA4_9CYAN</name>
<dbReference type="Gene3D" id="1.10.357.40">
    <property type="entry name" value="YbiA-like"/>
    <property type="match status" value="1"/>
</dbReference>
<comment type="caution">
    <text evidence="4">The sequence shown here is derived from an EMBL/GenBank/DDBJ whole genome shotgun (WGS) entry which is preliminary data.</text>
</comment>
<evidence type="ECO:0000313" key="5">
    <source>
        <dbReference type="Proteomes" id="UP000300142"/>
    </source>
</evidence>
<comment type="catalytic activity">
    <reaction evidence="2">
        <text>2,5-diamino-6-hydroxy-4-(5-phosphoribosylamino)-pyrimidine + H2O = 2,5,6-triamino-4-hydroxypyrimidine + D-ribose 5-phosphate</text>
        <dbReference type="Rhea" id="RHEA:23436"/>
        <dbReference type="ChEBI" id="CHEBI:15377"/>
        <dbReference type="ChEBI" id="CHEBI:58614"/>
        <dbReference type="ChEBI" id="CHEBI:78346"/>
        <dbReference type="ChEBI" id="CHEBI:137796"/>
    </reaction>
</comment>
<gene>
    <name evidence="4" type="ORF">SR1949_11810</name>
</gene>
<proteinExistence type="predicted"/>
<evidence type="ECO:0000313" key="4">
    <source>
        <dbReference type="EMBL" id="GCL36081.1"/>
    </source>
</evidence>